<feature type="compositionally biased region" description="Basic residues" evidence="1">
    <location>
        <begin position="1186"/>
        <end position="1201"/>
    </location>
</feature>
<feature type="region of interest" description="Disordered" evidence="1">
    <location>
        <begin position="28"/>
        <end position="214"/>
    </location>
</feature>
<feature type="compositionally biased region" description="Polar residues" evidence="1">
    <location>
        <begin position="1030"/>
        <end position="1043"/>
    </location>
</feature>
<protein>
    <recommendedName>
        <fullName evidence="2">ARID domain-containing protein</fullName>
    </recommendedName>
</protein>
<feature type="compositionally biased region" description="Acidic residues" evidence="1">
    <location>
        <begin position="1767"/>
        <end position="1777"/>
    </location>
</feature>
<evidence type="ECO:0000313" key="4">
    <source>
        <dbReference type="Proteomes" id="UP001329825"/>
    </source>
</evidence>
<dbReference type="Gene3D" id="3.30.160.60">
    <property type="entry name" value="Classic Zinc Finger"/>
    <property type="match status" value="1"/>
</dbReference>
<dbReference type="GeneID" id="87954066"/>
<dbReference type="SUPFAM" id="SSF46774">
    <property type="entry name" value="ARID-like"/>
    <property type="match status" value="1"/>
</dbReference>
<feature type="compositionally biased region" description="Low complexity" evidence="1">
    <location>
        <begin position="508"/>
        <end position="527"/>
    </location>
</feature>
<feature type="compositionally biased region" description="Low complexity" evidence="1">
    <location>
        <begin position="109"/>
        <end position="118"/>
    </location>
</feature>
<feature type="region of interest" description="Disordered" evidence="1">
    <location>
        <begin position="1945"/>
        <end position="1985"/>
    </location>
</feature>
<name>A0ABZ1CUH2_9TREE</name>
<feature type="compositionally biased region" description="Low complexity" evidence="1">
    <location>
        <begin position="381"/>
        <end position="397"/>
    </location>
</feature>
<dbReference type="Pfam" id="PF01388">
    <property type="entry name" value="ARID"/>
    <property type="match status" value="1"/>
</dbReference>
<feature type="compositionally biased region" description="Polar residues" evidence="1">
    <location>
        <begin position="684"/>
        <end position="709"/>
    </location>
</feature>
<feature type="region of interest" description="Disordered" evidence="1">
    <location>
        <begin position="441"/>
        <end position="535"/>
    </location>
</feature>
<feature type="region of interest" description="Disordered" evidence="1">
    <location>
        <begin position="768"/>
        <end position="868"/>
    </location>
</feature>
<dbReference type="PROSITE" id="PS51011">
    <property type="entry name" value="ARID"/>
    <property type="match status" value="1"/>
</dbReference>
<feature type="region of interest" description="Disordered" evidence="1">
    <location>
        <begin position="1000"/>
        <end position="1104"/>
    </location>
</feature>
<reference evidence="3 4" key="1">
    <citation type="submission" date="2024-01" db="EMBL/GenBank/DDBJ databases">
        <title>Comparative genomics of Cryptococcus and Kwoniella reveals pathogenesis evolution and contrasting modes of karyotype evolution via chromosome fusion or intercentromeric recombination.</title>
        <authorList>
            <person name="Coelho M.A."/>
            <person name="David-Palma M."/>
            <person name="Shea T."/>
            <person name="Bowers K."/>
            <person name="McGinley-Smith S."/>
            <person name="Mohammad A.W."/>
            <person name="Gnirke A."/>
            <person name="Yurkov A.M."/>
            <person name="Nowrousian M."/>
            <person name="Sun S."/>
            <person name="Cuomo C.A."/>
            <person name="Heitman J."/>
        </authorList>
    </citation>
    <scope>NUCLEOTIDE SEQUENCE [LARGE SCALE GENOMIC DNA]</scope>
    <source>
        <strain evidence="3">CBS 11374</strain>
    </source>
</reference>
<feature type="region of interest" description="Disordered" evidence="1">
    <location>
        <begin position="1764"/>
        <end position="1794"/>
    </location>
</feature>
<feature type="compositionally biased region" description="Polar residues" evidence="1">
    <location>
        <begin position="321"/>
        <end position="345"/>
    </location>
</feature>
<proteinExistence type="predicted"/>
<feature type="compositionally biased region" description="Polar residues" evidence="1">
    <location>
        <begin position="952"/>
        <end position="964"/>
    </location>
</feature>
<feature type="compositionally biased region" description="Basic residues" evidence="1">
    <location>
        <begin position="840"/>
        <end position="860"/>
    </location>
</feature>
<keyword evidence="4" id="KW-1185">Reference proteome</keyword>
<feature type="compositionally biased region" description="Basic residues" evidence="1">
    <location>
        <begin position="730"/>
        <end position="745"/>
    </location>
</feature>
<feature type="compositionally biased region" description="Basic and acidic residues" evidence="1">
    <location>
        <begin position="493"/>
        <end position="502"/>
    </location>
</feature>
<dbReference type="Gene3D" id="1.10.150.60">
    <property type="entry name" value="ARID DNA-binding domain"/>
    <property type="match status" value="1"/>
</dbReference>
<feature type="compositionally biased region" description="Polar residues" evidence="1">
    <location>
        <begin position="799"/>
        <end position="830"/>
    </location>
</feature>
<dbReference type="InterPro" id="IPR001606">
    <property type="entry name" value="ARID_dom"/>
</dbReference>
<feature type="compositionally biased region" description="Polar residues" evidence="1">
    <location>
        <begin position="45"/>
        <end position="74"/>
    </location>
</feature>
<feature type="compositionally biased region" description="Polar residues" evidence="1">
    <location>
        <begin position="652"/>
        <end position="661"/>
    </location>
</feature>
<evidence type="ECO:0000259" key="2">
    <source>
        <dbReference type="PROSITE" id="PS51011"/>
    </source>
</evidence>
<feature type="domain" description="ARID" evidence="2">
    <location>
        <begin position="209"/>
        <end position="310"/>
    </location>
</feature>
<feature type="compositionally biased region" description="Polar residues" evidence="1">
    <location>
        <begin position="768"/>
        <end position="779"/>
    </location>
</feature>
<feature type="compositionally biased region" description="Acidic residues" evidence="1">
    <location>
        <begin position="2050"/>
        <end position="2059"/>
    </location>
</feature>
<dbReference type="InterPro" id="IPR036431">
    <property type="entry name" value="ARID_dom_sf"/>
</dbReference>
<evidence type="ECO:0000313" key="3">
    <source>
        <dbReference type="EMBL" id="WRT64994.1"/>
    </source>
</evidence>
<dbReference type="CDD" id="cd16100">
    <property type="entry name" value="ARID"/>
    <property type="match status" value="1"/>
</dbReference>
<feature type="compositionally biased region" description="Polar residues" evidence="1">
    <location>
        <begin position="2035"/>
        <end position="2049"/>
    </location>
</feature>
<feature type="compositionally biased region" description="Low complexity" evidence="1">
    <location>
        <begin position="181"/>
        <end position="198"/>
    </location>
</feature>
<organism evidence="3 4">
    <name type="scientific">Kwoniella shivajii</name>
    <dbReference type="NCBI Taxonomy" id="564305"/>
    <lineage>
        <taxon>Eukaryota</taxon>
        <taxon>Fungi</taxon>
        <taxon>Dikarya</taxon>
        <taxon>Basidiomycota</taxon>
        <taxon>Agaricomycotina</taxon>
        <taxon>Tremellomycetes</taxon>
        <taxon>Tremellales</taxon>
        <taxon>Cryptococcaceae</taxon>
        <taxon>Kwoniella</taxon>
    </lineage>
</organism>
<accession>A0ABZ1CUH2</accession>
<evidence type="ECO:0000256" key="1">
    <source>
        <dbReference type="SAM" id="MobiDB-lite"/>
    </source>
</evidence>
<dbReference type="SMART" id="SM00355">
    <property type="entry name" value="ZnF_C2H2"/>
    <property type="match status" value="3"/>
</dbReference>
<feature type="compositionally biased region" description="Polar residues" evidence="1">
    <location>
        <begin position="441"/>
        <end position="462"/>
    </location>
</feature>
<dbReference type="RefSeq" id="XP_062789734.1">
    <property type="nucleotide sequence ID" value="XM_062933683.1"/>
</dbReference>
<feature type="compositionally biased region" description="Low complexity" evidence="1">
    <location>
        <begin position="346"/>
        <end position="355"/>
    </location>
</feature>
<feature type="region of interest" description="Disordered" evidence="1">
    <location>
        <begin position="1180"/>
        <end position="1206"/>
    </location>
</feature>
<feature type="compositionally biased region" description="Low complexity" evidence="1">
    <location>
        <begin position="75"/>
        <end position="101"/>
    </location>
</feature>
<feature type="compositionally biased region" description="Polar residues" evidence="1">
    <location>
        <begin position="406"/>
        <end position="415"/>
    </location>
</feature>
<gene>
    <name evidence="3" type="ORF">IL334_001935</name>
</gene>
<dbReference type="EMBL" id="CP141882">
    <property type="protein sequence ID" value="WRT64994.1"/>
    <property type="molecule type" value="Genomic_DNA"/>
</dbReference>
<dbReference type="InterPro" id="IPR013087">
    <property type="entry name" value="Znf_C2H2_type"/>
</dbReference>
<feature type="compositionally biased region" description="Polar residues" evidence="1">
    <location>
        <begin position="199"/>
        <end position="210"/>
    </location>
</feature>
<feature type="compositionally biased region" description="Polar residues" evidence="1">
    <location>
        <begin position="1054"/>
        <end position="1066"/>
    </location>
</feature>
<feature type="compositionally biased region" description="Polar residues" evidence="1">
    <location>
        <begin position="119"/>
        <end position="133"/>
    </location>
</feature>
<feature type="region of interest" description="Disordered" evidence="1">
    <location>
        <begin position="319"/>
        <end position="415"/>
    </location>
</feature>
<feature type="compositionally biased region" description="Low complexity" evidence="1">
    <location>
        <begin position="134"/>
        <end position="173"/>
    </location>
</feature>
<feature type="region of interest" description="Disordered" evidence="1">
    <location>
        <begin position="950"/>
        <end position="974"/>
    </location>
</feature>
<dbReference type="Proteomes" id="UP001329825">
    <property type="component" value="Chromosome 2"/>
</dbReference>
<sequence>MSINQVEAERRKYQRRVLEEQLRLLDEEESRNQNSIPIPNHHLPVTNTGSYPPQWAATISNQPSTSNSARHTALSSSIQNVGSSSSTWSTNQRQYQQQHQHAFPHHQQHLQQQQQQPQTSSAAQSYTHRSNTIPSRAAQHQPQSQPQQRAQLHSQQQNQHRSASTSSSKSRPQSFRDLDRSSAGPSSSISPQIPSALPTPQSSNFSSSQPVPLPSEHQLHDWLRDCVGQVNGLDTDWRIHGKKVDMYKLLAAVIRAGGSTEVSSRGWWYMLAKLLNLADDATAQSIKPSIAKQLQELFLQMLGGLEILWDKTKGTEERETLSNNWTKSSSSLPTPVTATMNSGPYSSSHSASSSSNRQDVSSTHRPSHVNPAHLSTKQPTSNRASSANNNQSNTIAAPVIDKDSRQQSSSEIRPHQTIFSSDYSGYSNQGHLNVHANADNHAQPSNQIQGCPTSAASSQSRPSPIVHSQLALHHPTPSHPPHRLPDLLNPNVDRTKGSRHDPSPIQPQPSAKSLSSSQLQPSLVPVSTTPDLQSSRPIPLRILGRSLGEYKVPVLSTFTELVTSNQLPLPQFNGDPQLVKGFWSSDPVIMYSKRCHELGRSVTKIQSGHSSRQISAEELVFWARLLAIMRRNPTVIPPTVEDRPPSIPPPQTTIAPSSIITTGAPGSFTNPQPLIPPPIRERSTATSQGVFDNSVQSASIRENSSTGLSKATKKYKKKAEAEGSGVSFAPKKRGRPLGKPNKPKPKPVGIPSNALAPNALEVISTPQEPTQFQPHSFQPNDGPAVIPDWSRSLPAGSQGPASTEPFSRAFNSIEDQPHSSTQLSPAQVDQASAVVESHSGKRGTFAKRGRPIGSKAKPRKTVADHTDNSLNIGLDGHILVPDSQPENGPSYSQLESLARLAQPSADFENIFQTQHEDFSTLHNNAVDAGPSFSAPPTLSNILSTPLRLENIPNETSGSQPTATGSGKRVKTEAEKAKLAEAAKYRRLKIKEAQGILTPAPKRKSLLKSGPRIPLIPDLSPRKRIDLSTPDKASSAQLRSQDNPATRIFSKRESGLSQDVKASTPNSKGKIKKRKINHPQPEGATASESSNHVSQPGPATLNDVTPLSQVDIGIDPLMMAQDEFEPSPAEVQELARAIAENIVPLDVSDIPITQDGANEMEVRNQADAVRELQDGVAQLAAAESSKARRPNKRKRASAKGKKPSAAVGQTGDVNLVQKIIGEGVSPSVSVAGPTATSSILTPRRKGTLIVELPSSKKVKVQFEPIEVRDESSPEYVPSPEPEEDIESEFEPGLVETENQAEPDFDILIAKPKQTRKRKNAIRLPVDRAKVVIPISKKRRAQLVAKGYYDAFRDDDSEDETLLQRRAHVALRPVKLTAQRGSRSIRPSSPEPIPLRFLLRPGPALLEPFESILTEESLINRIMENPCHWKGCDAILGSEELLRKHIQIRGHVQQGKEEVATTHFSWNTRKTVERQIVEGRWFYRCHWKGCEEPVFKSEADLTQHLTARHVSKYLRCPYEECGLSSLNISHLSRHVMKTHDLPTDQPVPLAFLDSRLPLPKPQKTLPETARTDELTPPVLGTTYKSTYNALRIKDRVAAQCFAGPDPVIHVQHPPHMLQTIDETSLDDNDDDNLLLPGRNGKKRRLHLVVEIPAGRRRKLTEEERRQRILRMLDEAEPSVSGLNEQEDILALHEGQAEGQDETRFPDNEMSPIDEDQHSITSQSNVFLSSSFQYDSAPTPWLETDAMMIEDELVLGAPTPAPFNMFWDNNQDESDYDGDGEENRPIAGPSGSQYDNEENMLPLFGMLNGDEDELEEEEANAELGEENDEEVDEFFLPQQDNIIAQDDNAKELAADAAAQDPLILQPEASEQSTQIAEQGARAAQVKTTSKEANDTIPIYDEANPIQEAQITVGGTMESTPPENVEETVSVVAPLSYTQVEEPLGVSTADITDNHDVSTNQDTPASSSSSGRTPPVRRNTHEIPLPFPVPSPTPLRFSFASQFVSTENIGTNSTTTTTATTMTEITEKYTSLEQAISSSRVPTSPRYETTQIGQEEDVEENEDENIVNLNEVQVEIL</sequence>
<feature type="region of interest" description="Disordered" evidence="1">
    <location>
        <begin position="2035"/>
        <end position="2059"/>
    </location>
</feature>
<feature type="region of interest" description="Disordered" evidence="1">
    <location>
        <begin position="636"/>
        <end position="753"/>
    </location>
</feature>
<feature type="region of interest" description="Disordered" evidence="1">
    <location>
        <begin position="1694"/>
        <end position="1717"/>
    </location>
</feature>
<feature type="compositionally biased region" description="Polar residues" evidence="1">
    <location>
        <begin position="1953"/>
        <end position="1968"/>
    </location>
</feature>